<feature type="binding site" evidence="4">
    <location>
        <position position="177"/>
    </location>
    <ligand>
        <name>molybdate</name>
        <dbReference type="ChEBI" id="CHEBI:36264"/>
    </ligand>
</feature>
<reference evidence="6 13" key="2">
    <citation type="submission" date="2019-11" db="EMBL/GenBank/DDBJ databases">
        <title>Whole genome shotgun sequencing (WGS) data from Adlercreutzia equolifaciens ResAG-91, Eggerthella lenta MRI-F36, MRI-F37, MRI-F40, ResAG-49, ResAG-88, ResAG-121, ResAG-145, and Gordonibacter sp. ResAG-5, ResAG-26, ResAG-43, ResAG-50, ResAG-59.</title>
        <authorList>
            <person name="Stoll D.A."/>
            <person name="Danylec N."/>
            <person name="Franz C.M.A.P."/>
            <person name="Huch M."/>
        </authorList>
    </citation>
    <scope>NUCLEOTIDE SEQUENCE [LARGE SCALE GENOMIC DNA]</scope>
    <source>
        <strain evidence="6 13">ResAG-88</strain>
    </source>
</reference>
<dbReference type="Proteomes" id="UP000436429">
    <property type="component" value="Unassembled WGS sequence"/>
</dbReference>
<evidence type="ECO:0000313" key="8">
    <source>
        <dbReference type="EMBL" id="RDB80021.1"/>
    </source>
</evidence>
<dbReference type="InterPro" id="IPR005950">
    <property type="entry name" value="ModA"/>
</dbReference>
<proteinExistence type="inferred from homology"/>
<evidence type="ECO:0000313" key="10">
    <source>
        <dbReference type="Proteomes" id="UP000253752"/>
    </source>
</evidence>
<keyword evidence="3 5" id="KW-0732">Signal</keyword>
<dbReference type="GO" id="GO:0030973">
    <property type="term" value="F:molybdate ion binding"/>
    <property type="evidence" value="ECO:0007669"/>
    <property type="project" value="TreeGrafter"/>
</dbReference>
<evidence type="ECO:0000313" key="6">
    <source>
        <dbReference type="EMBL" id="MVN33568.1"/>
    </source>
</evidence>
<evidence type="ECO:0000313" key="7">
    <source>
        <dbReference type="EMBL" id="RDB67742.1"/>
    </source>
</evidence>
<organism evidence="7 12">
    <name type="scientific">Eggerthella lenta</name>
    <name type="common">Eubacterium lentum</name>
    <dbReference type="NCBI Taxonomy" id="84112"/>
    <lineage>
        <taxon>Bacteria</taxon>
        <taxon>Bacillati</taxon>
        <taxon>Actinomycetota</taxon>
        <taxon>Coriobacteriia</taxon>
        <taxon>Eggerthellales</taxon>
        <taxon>Eggerthellaceae</taxon>
        <taxon>Eggerthella</taxon>
    </lineage>
</organism>
<dbReference type="SUPFAM" id="SSF53850">
    <property type="entry name" value="Periplasmic binding protein-like II"/>
    <property type="match status" value="1"/>
</dbReference>
<evidence type="ECO:0000313" key="12">
    <source>
        <dbReference type="Proteomes" id="UP000253970"/>
    </source>
</evidence>
<feature type="binding site" evidence="4">
    <location>
        <position position="62"/>
    </location>
    <ligand>
        <name>molybdate</name>
        <dbReference type="ChEBI" id="CHEBI:36264"/>
    </ligand>
</feature>
<dbReference type="Proteomes" id="UP000253857">
    <property type="component" value="Unassembled WGS sequence"/>
</dbReference>
<dbReference type="Proteomes" id="UP000253752">
    <property type="component" value="Unassembled WGS sequence"/>
</dbReference>
<evidence type="ECO:0000313" key="11">
    <source>
        <dbReference type="Proteomes" id="UP000253857"/>
    </source>
</evidence>
<evidence type="ECO:0000313" key="9">
    <source>
        <dbReference type="EMBL" id="RDB84047.1"/>
    </source>
</evidence>
<dbReference type="PIRSF" id="PIRSF004846">
    <property type="entry name" value="ModA"/>
    <property type="match status" value="1"/>
</dbReference>
<dbReference type="RefSeq" id="WP_015761004.1">
    <property type="nucleotide sequence ID" value="NZ_AP031442.1"/>
</dbReference>
<dbReference type="Gene3D" id="3.40.190.10">
    <property type="entry name" value="Periplasmic binding protein-like II"/>
    <property type="match status" value="2"/>
</dbReference>
<evidence type="ECO:0000256" key="5">
    <source>
        <dbReference type="SAM" id="SignalP"/>
    </source>
</evidence>
<dbReference type="GO" id="GO:0015689">
    <property type="term" value="P:molybdate ion transport"/>
    <property type="evidence" value="ECO:0007669"/>
    <property type="project" value="InterPro"/>
</dbReference>
<feature type="binding site" evidence="4">
    <location>
        <position position="242"/>
    </location>
    <ligand>
        <name>molybdate</name>
        <dbReference type="ChEBI" id="CHEBI:36264"/>
    </ligand>
</feature>
<sequence>MRKRIRVVLASVCAFALVGAFALAGCSSNTEQQAGETQKPAEEQAKSESHEAVELQLFAANSLSKAMDAVQELYTQDHTWVTFKDTQYLSSGELNEQLAGGAYADVLISASKGKMDDAVEKGYVDEATRFDMFKNDLVMVAGEDSELAAKYADQSFTLDDLATGDYTVAVGDASVPAGNYTNQALSTVGCFIDADGKTGKDSAGTDGSYDGTPLEGKVNLQSSVGNVCKQAQSGAVDVAFVYSSDVYRFGGVKVIGVVPDDTHKNIIYPAAICKDSTQAEAANEFIEWATTNADAKKLWQEWGFELVS</sequence>
<keyword evidence="2 4" id="KW-0479">Metal-binding</keyword>
<feature type="signal peptide" evidence="5">
    <location>
        <begin position="1"/>
        <end position="24"/>
    </location>
</feature>
<dbReference type="InterPro" id="IPR050682">
    <property type="entry name" value="ModA/WtpA"/>
</dbReference>
<dbReference type="PROSITE" id="PS51257">
    <property type="entry name" value="PROKAR_LIPOPROTEIN"/>
    <property type="match status" value="1"/>
</dbReference>
<evidence type="ECO:0000256" key="2">
    <source>
        <dbReference type="ARBA" id="ARBA00022723"/>
    </source>
</evidence>
<evidence type="ECO:0000313" key="13">
    <source>
        <dbReference type="Proteomes" id="UP000436429"/>
    </source>
</evidence>
<protein>
    <submittedName>
        <fullName evidence="6">Extracellular solute-binding protein</fullName>
    </submittedName>
    <submittedName>
        <fullName evidence="7">Molybdenum ABC transporter substrate-binding protein</fullName>
    </submittedName>
</protein>
<reference evidence="10 11" key="1">
    <citation type="journal article" date="2018" name="Elife">
        <title>Discovery and characterization of a prevalent human gut bacterial enzyme sufficient for the inactivation of a family of plant toxins.</title>
        <authorList>
            <person name="Koppel N."/>
            <person name="Bisanz J.E."/>
            <person name="Pandelia M.E."/>
            <person name="Turnbaugh P.J."/>
            <person name="Balskus E.P."/>
        </authorList>
    </citation>
    <scope>NUCLEOTIDE SEQUENCE [LARGE SCALE GENOMIC DNA]</scope>
    <source>
        <strain evidence="9 11">FAA1-1-60AUCSF</strain>
        <strain evidence="8 10">MR1 #12</strain>
        <strain evidence="7 12">W1 BHI 6</strain>
    </source>
</reference>
<comment type="caution">
    <text evidence="7">The sequence shown here is derived from an EMBL/GenBank/DDBJ whole genome shotgun (WGS) entry which is preliminary data.</text>
</comment>
<dbReference type="AlphaFoldDB" id="A0A369NUP7"/>
<feature type="chain" id="PRO_5044389284" evidence="5">
    <location>
        <begin position="25"/>
        <end position="308"/>
    </location>
</feature>
<dbReference type="PANTHER" id="PTHR30632">
    <property type="entry name" value="MOLYBDATE-BINDING PERIPLASMIC PROTEIN"/>
    <property type="match status" value="1"/>
</dbReference>
<dbReference type="GO" id="GO:0046872">
    <property type="term" value="F:metal ion binding"/>
    <property type="evidence" value="ECO:0007669"/>
    <property type="project" value="UniProtKB-KW"/>
</dbReference>
<dbReference type="EMBL" id="WPOM01000019">
    <property type="protein sequence ID" value="MVN33568.1"/>
    <property type="molecule type" value="Genomic_DNA"/>
</dbReference>
<dbReference type="EMBL" id="PPTX01000009">
    <property type="protein sequence ID" value="RDB80021.1"/>
    <property type="molecule type" value="Genomic_DNA"/>
</dbReference>
<evidence type="ECO:0000256" key="3">
    <source>
        <dbReference type="ARBA" id="ARBA00022729"/>
    </source>
</evidence>
<dbReference type="Proteomes" id="UP000253970">
    <property type="component" value="Unassembled WGS sequence"/>
</dbReference>
<dbReference type="PANTHER" id="PTHR30632:SF0">
    <property type="entry name" value="SULFATE-BINDING PROTEIN"/>
    <property type="match status" value="1"/>
</dbReference>
<name>A0A369NUP7_EGGLN</name>
<evidence type="ECO:0000256" key="1">
    <source>
        <dbReference type="ARBA" id="ARBA00009175"/>
    </source>
</evidence>
<feature type="binding site" evidence="4">
    <location>
        <position position="224"/>
    </location>
    <ligand>
        <name>molybdate</name>
        <dbReference type="ChEBI" id="CHEBI:36264"/>
    </ligand>
</feature>
<feature type="binding site" evidence="4">
    <location>
        <position position="91"/>
    </location>
    <ligand>
        <name>molybdate</name>
        <dbReference type="ChEBI" id="CHEBI:36264"/>
    </ligand>
</feature>
<dbReference type="Pfam" id="PF13531">
    <property type="entry name" value="SBP_bac_11"/>
    <property type="match status" value="1"/>
</dbReference>
<dbReference type="OMA" id="VCAPQVP"/>
<accession>A0A369NUP7</accession>
<gene>
    <name evidence="9" type="ORF">C1871_10570</name>
    <name evidence="8" type="ORF">C1872_07575</name>
    <name evidence="7" type="ORF">C1875_12970</name>
    <name evidence="6" type="ORF">GO726_10385</name>
</gene>
<dbReference type="EMBL" id="PPTY01000019">
    <property type="protein sequence ID" value="RDB84047.1"/>
    <property type="molecule type" value="Genomic_DNA"/>
</dbReference>
<comment type="similarity">
    <text evidence="1">Belongs to the bacterial solute-binding protein ModA family.</text>
</comment>
<keyword evidence="4" id="KW-0500">Molybdenum</keyword>
<dbReference type="EMBL" id="PPTU01000027">
    <property type="protein sequence ID" value="RDB67742.1"/>
    <property type="molecule type" value="Genomic_DNA"/>
</dbReference>
<evidence type="ECO:0000256" key="4">
    <source>
        <dbReference type="PIRSR" id="PIRSR004846-1"/>
    </source>
</evidence>